<protein>
    <submittedName>
        <fullName evidence="6">Protein phosphatase 2c containing protein</fullName>
    </submittedName>
</protein>
<sequence>MGGFEPVPGGSTAKINQDRGVAIYPFTDLENCGMFGVYDGHGRAGEKVSEFVLQHLPAVLAAQGEALWSDVGGTLKYAYVQVDSDLANEMDASAGANGSPARVWHNLRGLAMARSIGDHAAATVGVISEPEITEYDIVEDDFAIIIATDGVWELLSSQQVADILPRREERGRAGDDRGRR</sequence>
<dbReference type="GO" id="GO:0004722">
    <property type="term" value="F:protein serine/threonine phosphatase activity"/>
    <property type="evidence" value="ECO:0007669"/>
    <property type="project" value="InterPro"/>
</dbReference>
<keyword evidence="2 4" id="KW-0378">Hydrolase</keyword>
<dbReference type="InterPro" id="IPR001932">
    <property type="entry name" value="PPM-type_phosphatase-like_dom"/>
</dbReference>
<dbReference type="AlphaFoldDB" id="A0A0M0K6M1"/>
<dbReference type="PROSITE" id="PS01032">
    <property type="entry name" value="PPM_1"/>
    <property type="match status" value="1"/>
</dbReference>
<evidence type="ECO:0000313" key="6">
    <source>
        <dbReference type="EMBL" id="KOO34445.1"/>
    </source>
</evidence>
<name>A0A0M0K6M1_9EUKA</name>
<keyword evidence="1" id="KW-0479">Metal-binding</keyword>
<evidence type="ECO:0000256" key="3">
    <source>
        <dbReference type="ARBA" id="ARBA00022912"/>
    </source>
</evidence>
<comment type="similarity">
    <text evidence="4">Belongs to the PP2C family.</text>
</comment>
<dbReference type="Proteomes" id="UP000037460">
    <property type="component" value="Unassembled WGS sequence"/>
</dbReference>
<dbReference type="Gene3D" id="3.60.40.10">
    <property type="entry name" value="PPM-type phosphatase domain"/>
    <property type="match status" value="2"/>
</dbReference>
<accession>A0A0M0K6M1</accession>
<comment type="caution">
    <text evidence="6">The sequence shown here is derived from an EMBL/GenBank/DDBJ whole genome shotgun (WGS) entry which is preliminary data.</text>
</comment>
<organism evidence="6 7">
    <name type="scientific">Chrysochromulina tobinii</name>
    <dbReference type="NCBI Taxonomy" id="1460289"/>
    <lineage>
        <taxon>Eukaryota</taxon>
        <taxon>Haptista</taxon>
        <taxon>Haptophyta</taxon>
        <taxon>Prymnesiophyceae</taxon>
        <taxon>Prymnesiales</taxon>
        <taxon>Chrysochromulinaceae</taxon>
        <taxon>Chrysochromulina</taxon>
    </lineage>
</organism>
<dbReference type="InterPro" id="IPR000222">
    <property type="entry name" value="PP2C_BS"/>
</dbReference>
<dbReference type="OrthoDB" id="10264738at2759"/>
<dbReference type="InterPro" id="IPR015655">
    <property type="entry name" value="PP2C"/>
</dbReference>
<dbReference type="EMBL" id="JWZX01001219">
    <property type="protein sequence ID" value="KOO34445.1"/>
    <property type="molecule type" value="Genomic_DNA"/>
</dbReference>
<evidence type="ECO:0000256" key="4">
    <source>
        <dbReference type="RuleBase" id="RU003465"/>
    </source>
</evidence>
<evidence type="ECO:0000256" key="1">
    <source>
        <dbReference type="ARBA" id="ARBA00022723"/>
    </source>
</evidence>
<evidence type="ECO:0000313" key="7">
    <source>
        <dbReference type="Proteomes" id="UP000037460"/>
    </source>
</evidence>
<reference evidence="7" key="1">
    <citation type="journal article" date="2015" name="PLoS Genet.">
        <title>Genome Sequence and Transcriptome Analyses of Chrysochromulina tobin: Metabolic Tools for Enhanced Algal Fitness in the Prominent Order Prymnesiales (Haptophyceae).</title>
        <authorList>
            <person name="Hovde B.T."/>
            <person name="Deodato C.R."/>
            <person name="Hunsperger H.M."/>
            <person name="Ryken S.A."/>
            <person name="Yost W."/>
            <person name="Jha R.K."/>
            <person name="Patterson J."/>
            <person name="Monnat R.J. Jr."/>
            <person name="Barlow S.B."/>
            <person name="Starkenburg S.R."/>
            <person name="Cattolico R.A."/>
        </authorList>
    </citation>
    <scope>NUCLEOTIDE SEQUENCE</scope>
    <source>
        <strain evidence="7">CCMP291</strain>
    </source>
</reference>
<keyword evidence="7" id="KW-1185">Reference proteome</keyword>
<dbReference type="GO" id="GO:0046872">
    <property type="term" value="F:metal ion binding"/>
    <property type="evidence" value="ECO:0007669"/>
    <property type="project" value="UniProtKB-KW"/>
</dbReference>
<keyword evidence="3 4" id="KW-0904">Protein phosphatase</keyword>
<dbReference type="Pfam" id="PF00481">
    <property type="entry name" value="PP2C"/>
    <property type="match status" value="1"/>
</dbReference>
<dbReference type="CDD" id="cd00143">
    <property type="entry name" value="PP2Cc"/>
    <property type="match status" value="1"/>
</dbReference>
<dbReference type="InterPro" id="IPR036457">
    <property type="entry name" value="PPM-type-like_dom_sf"/>
</dbReference>
<dbReference type="PROSITE" id="PS51746">
    <property type="entry name" value="PPM_2"/>
    <property type="match status" value="1"/>
</dbReference>
<gene>
    <name evidence="6" type="ORF">Ctob_010098</name>
</gene>
<feature type="domain" description="PPM-type phosphatase" evidence="5">
    <location>
        <begin position="1"/>
        <end position="180"/>
    </location>
</feature>
<dbReference type="SMART" id="SM00332">
    <property type="entry name" value="PP2Cc"/>
    <property type="match status" value="1"/>
</dbReference>
<dbReference type="PANTHER" id="PTHR47992">
    <property type="entry name" value="PROTEIN PHOSPHATASE"/>
    <property type="match status" value="1"/>
</dbReference>
<dbReference type="SUPFAM" id="SSF81606">
    <property type="entry name" value="PP2C-like"/>
    <property type="match status" value="1"/>
</dbReference>
<evidence type="ECO:0000256" key="2">
    <source>
        <dbReference type="ARBA" id="ARBA00022801"/>
    </source>
</evidence>
<proteinExistence type="inferred from homology"/>
<evidence type="ECO:0000259" key="5">
    <source>
        <dbReference type="PROSITE" id="PS51746"/>
    </source>
</evidence>